<organism evidence="2 3">
    <name type="scientific">Shimwellia blattae (strain ATCC 29907 / DSM 4481 / JCM 1650 / NBRC 105725 / CDC 9005-74)</name>
    <name type="common">Escherichia blattae</name>
    <dbReference type="NCBI Taxonomy" id="630626"/>
    <lineage>
        <taxon>Bacteria</taxon>
        <taxon>Pseudomonadati</taxon>
        <taxon>Pseudomonadota</taxon>
        <taxon>Gammaproteobacteria</taxon>
        <taxon>Enterobacterales</taxon>
        <taxon>Enterobacteriaceae</taxon>
        <taxon>Shimwellia</taxon>
    </lineage>
</organism>
<feature type="transmembrane region" description="Helical" evidence="1">
    <location>
        <begin position="57"/>
        <end position="75"/>
    </location>
</feature>
<dbReference type="InterPro" id="IPR021318">
    <property type="entry name" value="DUF2919"/>
</dbReference>
<dbReference type="RefSeq" id="WP_002441247.1">
    <property type="nucleotide sequence ID" value="NC_017910.1"/>
</dbReference>
<dbReference type="HOGENOM" id="CLU_115420_1_0_6"/>
<evidence type="ECO:0000256" key="1">
    <source>
        <dbReference type="SAM" id="Phobius"/>
    </source>
</evidence>
<dbReference type="KEGG" id="ebt:EBL_c10910"/>
<accession>I2B6P7</accession>
<dbReference type="STRING" id="630626.EBL_c10910"/>
<keyword evidence="1" id="KW-0472">Membrane</keyword>
<sequence>MNYLPSDFDRHGLLRLPLLFWVIVVLQARNWVLLLLAGASREQGETLLALFYPERNLFLLGLVPGIPAVLAFVLSGRRLAFPRLWYYWRRVLIVTQLVITLLQVLALYGQAEVTPAGICLLAMDLFSLWWLLFQRRLRDCFSPGLV</sequence>
<name>I2B6P7_SHIBC</name>
<feature type="transmembrane region" description="Helical" evidence="1">
    <location>
        <begin position="12"/>
        <end position="37"/>
    </location>
</feature>
<dbReference type="AlphaFoldDB" id="I2B6P7"/>
<dbReference type="OrthoDB" id="6314776at2"/>
<feature type="transmembrane region" description="Helical" evidence="1">
    <location>
        <begin position="114"/>
        <end position="133"/>
    </location>
</feature>
<dbReference type="PATRIC" id="fig|630626.3.peg.1056"/>
<evidence type="ECO:0000313" key="2">
    <source>
        <dbReference type="EMBL" id="AFJ46201.1"/>
    </source>
</evidence>
<keyword evidence="1" id="KW-1133">Transmembrane helix</keyword>
<dbReference type="Proteomes" id="UP000001955">
    <property type="component" value="Chromosome"/>
</dbReference>
<evidence type="ECO:0000313" key="3">
    <source>
        <dbReference type="Proteomes" id="UP000001955"/>
    </source>
</evidence>
<accession>K6W0X4</accession>
<feature type="transmembrane region" description="Helical" evidence="1">
    <location>
        <begin position="87"/>
        <end position="108"/>
    </location>
</feature>
<protein>
    <submittedName>
        <fullName evidence="2">Putative inner membrane protein</fullName>
    </submittedName>
</protein>
<proteinExistence type="predicted"/>
<keyword evidence="3" id="KW-1185">Reference proteome</keyword>
<reference evidence="2 3" key="1">
    <citation type="journal article" date="2012" name="J. Bacteriol.">
        <title>Complete genome sequence of the B12-producing Shimwellia blattae strain DSM 4481, isolated from a cockroach.</title>
        <authorList>
            <person name="Brzuszkiewicz E."/>
            <person name="Waschkowitz T."/>
            <person name="Wiezer A."/>
            <person name="Daniel R."/>
        </authorList>
    </citation>
    <scope>NUCLEOTIDE SEQUENCE [LARGE SCALE GENOMIC DNA]</scope>
    <source>
        <strain evidence="3">ATCC 29907 / DSM 4481 / JCM 1650 / NBRC 105725 / CDC 9005-74</strain>
    </source>
</reference>
<gene>
    <name evidence="2" type="primary">yfeZ</name>
    <name evidence="2" type="ordered locus">EBL_c10910</name>
</gene>
<dbReference type="eggNOG" id="ENOG5032RZ4">
    <property type="taxonomic scope" value="Bacteria"/>
</dbReference>
<dbReference type="Pfam" id="PF11143">
    <property type="entry name" value="DUF2919"/>
    <property type="match status" value="1"/>
</dbReference>
<keyword evidence="1" id="KW-0812">Transmembrane</keyword>
<dbReference type="EMBL" id="CP001560">
    <property type="protein sequence ID" value="AFJ46201.1"/>
    <property type="molecule type" value="Genomic_DNA"/>
</dbReference>